<dbReference type="PROSITE" id="PS01102">
    <property type="entry name" value="ZF_DKSA_1"/>
    <property type="match status" value="1"/>
</dbReference>
<dbReference type="InterPro" id="IPR000962">
    <property type="entry name" value="Znf_DskA_TraR"/>
</dbReference>
<dbReference type="PANTHER" id="PTHR33823:SF2">
    <property type="entry name" value="RNA POLYMERASE-BINDING TRANSCRIPTION FACTOR DKSA"/>
    <property type="match status" value="1"/>
</dbReference>
<feature type="domain" description="Zinc finger DksA/TraR C4-type" evidence="6">
    <location>
        <begin position="91"/>
        <end position="123"/>
    </location>
</feature>
<dbReference type="Proteomes" id="UP001143347">
    <property type="component" value="Unassembled WGS sequence"/>
</dbReference>
<name>A0A9X3D0T6_9ACTN</name>
<evidence type="ECO:0000259" key="6">
    <source>
        <dbReference type="Pfam" id="PF01258"/>
    </source>
</evidence>
<evidence type="ECO:0000256" key="5">
    <source>
        <dbReference type="SAM" id="MobiDB-lite"/>
    </source>
</evidence>
<dbReference type="InterPro" id="IPR020460">
    <property type="entry name" value="Znf_C4-type_bac"/>
</dbReference>
<organism evidence="7 8">
    <name type="scientific">Gordonia aquimaris</name>
    <dbReference type="NCBI Taxonomy" id="2984863"/>
    <lineage>
        <taxon>Bacteria</taxon>
        <taxon>Bacillati</taxon>
        <taxon>Actinomycetota</taxon>
        <taxon>Actinomycetes</taxon>
        <taxon>Mycobacteriales</taxon>
        <taxon>Gordoniaceae</taxon>
        <taxon>Gordonia</taxon>
    </lineage>
</organism>
<dbReference type="AlphaFoldDB" id="A0A9X3D0T6"/>
<feature type="region of interest" description="Disordered" evidence="5">
    <location>
        <begin position="44"/>
        <end position="64"/>
    </location>
</feature>
<dbReference type="Gene3D" id="1.20.120.910">
    <property type="entry name" value="DksA, coiled-coil domain"/>
    <property type="match status" value="1"/>
</dbReference>
<dbReference type="SUPFAM" id="SSF57716">
    <property type="entry name" value="Glucocorticoid receptor-like (DNA-binding domain)"/>
    <property type="match status" value="1"/>
</dbReference>
<keyword evidence="3" id="KW-0862">Zinc</keyword>
<keyword evidence="1" id="KW-0479">Metal-binding</keyword>
<reference evidence="7" key="1">
    <citation type="submission" date="2022-10" db="EMBL/GenBank/DDBJ databases">
        <title>WGS of marine actinomycetes from Thailand.</title>
        <authorList>
            <person name="Thawai C."/>
        </authorList>
    </citation>
    <scope>NUCLEOTIDE SEQUENCE</scope>
    <source>
        <strain evidence="7">SW21</strain>
    </source>
</reference>
<feature type="zinc finger region" description="dksA C4-type" evidence="4">
    <location>
        <begin position="96"/>
        <end position="120"/>
    </location>
</feature>
<evidence type="ECO:0000256" key="1">
    <source>
        <dbReference type="ARBA" id="ARBA00022723"/>
    </source>
</evidence>
<dbReference type="EMBL" id="JAPKFM010000001">
    <property type="protein sequence ID" value="MCX2962825.1"/>
    <property type="molecule type" value="Genomic_DNA"/>
</dbReference>
<evidence type="ECO:0000256" key="3">
    <source>
        <dbReference type="ARBA" id="ARBA00022833"/>
    </source>
</evidence>
<sequence>MDEGIEMTGDARDAIRRVLDSERTETTRLIEQLSARLAAVIEATADSSSDDEHDPEGSTLAVERGQLVAQLERSRVRLDELDAALSRADAGTYGRCERCGEPISDARLEALPAARLCIGCASRGSTRRW</sequence>
<evidence type="ECO:0000256" key="4">
    <source>
        <dbReference type="PROSITE-ProRule" id="PRU00510"/>
    </source>
</evidence>
<evidence type="ECO:0000313" key="8">
    <source>
        <dbReference type="Proteomes" id="UP001143347"/>
    </source>
</evidence>
<gene>
    <name evidence="7" type="ORF">OSB52_01825</name>
</gene>
<dbReference type="PRINTS" id="PR00618">
    <property type="entry name" value="DKSAZNFINGER"/>
</dbReference>
<comment type="caution">
    <text evidence="7">The sequence shown here is derived from an EMBL/GenBank/DDBJ whole genome shotgun (WGS) entry which is preliminary data.</text>
</comment>
<evidence type="ECO:0000313" key="7">
    <source>
        <dbReference type="EMBL" id="MCX2962825.1"/>
    </source>
</evidence>
<proteinExistence type="predicted"/>
<dbReference type="PANTHER" id="PTHR33823">
    <property type="entry name" value="RNA POLYMERASE-BINDING TRANSCRIPTION FACTOR DKSA-RELATED"/>
    <property type="match status" value="1"/>
</dbReference>
<dbReference type="Pfam" id="PF01258">
    <property type="entry name" value="zf-dskA_traR"/>
    <property type="match status" value="1"/>
</dbReference>
<accession>A0A9X3D0T6</accession>
<dbReference type="InterPro" id="IPR020458">
    <property type="entry name" value="Znf_DskA_TraR_CS"/>
</dbReference>
<keyword evidence="8" id="KW-1185">Reference proteome</keyword>
<keyword evidence="2" id="KW-0863">Zinc-finger</keyword>
<protein>
    <submittedName>
        <fullName evidence="7">TraR/DksA C4-type zinc finger protein</fullName>
    </submittedName>
</protein>
<dbReference type="GO" id="GO:0008270">
    <property type="term" value="F:zinc ion binding"/>
    <property type="evidence" value="ECO:0007669"/>
    <property type="project" value="UniProtKB-KW"/>
</dbReference>
<evidence type="ECO:0000256" key="2">
    <source>
        <dbReference type="ARBA" id="ARBA00022771"/>
    </source>
</evidence>
<dbReference type="PROSITE" id="PS51128">
    <property type="entry name" value="ZF_DKSA_2"/>
    <property type="match status" value="1"/>
</dbReference>